<evidence type="ECO:0000313" key="19">
    <source>
        <dbReference type="EMBL" id="GEU48494.1"/>
    </source>
</evidence>
<evidence type="ECO:0000256" key="8">
    <source>
        <dbReference type="ARBA" id="ARBA00022932"/>
    </source>
</evidence>
<dbReference type="InterPro" id="IPR043502">
    <property type="entry name" value="DNA/RNA_pol_sf"/>
</dbReference>
<evidence type="ECO:0000259" key="17">
    <source>
        <dbReference type="Pfam" id="PF17921"/>
    </source>
</evidence>
<evidence type="ECO:0000256" key="1">
    <source>
        <dbReference type="ARBA" id="ARBA00022670"/>
    </source>
</evidence>
<feature type="compositionally biased region" description="Polar residues" evidence="12">
    <location>
        <begin position="1415"/>
        <end position="1426"/>
    </location>
</feature>
<dbReference type="Pfam" id="PF17921">
    <property type="entry name" value="Integrase_H2C2"/>
    <property type="match status" value="1"/>
</dbReference>
<keyword evidence="11" id="KW-0511">Multifunctional enzyme</keyword>
<dbReference type="InterPro" id="IPR056924">
    <property type="entry name" value="SH3_Tf2-1"/>
</dbReference>
<evidence type="ECO:0000256" key="6">
    <source>
        <dbReference type="ARBA" id="ARBA00022908"/>
    </source>
</evidence>
<keyword evidence="2" id="KW-0479">Metal-binding</keyword>
<dbReference type="InterPro" id="IPR043128">
    <property type="entry name" value="Rev_trsase/Diguanyl_cyclase"/>
</dbReference>
<dbReference type="InterPro" id="IPR013103">
    <property type="entry name" value="RVT_2"/>
</dbReference>
<dbReference type="InterPro" id="IPR041577">
    <property type="entry name" value="RT_RNaseH_2"/>
</dbReference>
<dbReference type="GO" id="GO:0015074">
    <property type="term" value="P:DNA integration"/>
    <property type="evidence" value="ECO:0007669"/>
    <property type="project" value="UniProtKB-KW"/>
</dbReference>
<dbReference type="Pfam" id="PF00078">
    <property type="entry name" value="RVT_1"/>
    <property type="match status" value="1"/>
</dbReference>
<dbReference type="Pfam" id="PF07727">
    <property type="entry name" value="RVT_2"/>
    <property type="match status" value="1"/>
</dbReference>
<evidence type="ECO:0000256" key="4">
    <source>
        <dbReference type="ARBA" id="ARBA00022801"/>
    </source>
</evidence>
<comment type="caution">
    <text evidence="19">The sequence shown here is derived from an EMBL/GenBank/DDBJ whole genome shotgun (WGS) entry which is preliminary data.</text>
</comment>
<dbReference type="InterPro" id="IPR050951">
    <property type="entry name" value="Retrovirus_Pol_polyprotein"/>
</dbReference>
<dbReference type="GO" id="GO:0004190">
    <property type="term" value="F:aspartic-type endopeptidase activity"/>
    <property type="evidence" value="ECO:0007669"/>
    <property type="project" value="UniProtKB-KW"/>
</dbReference>
<evidence type="ECO:0000259" key="18">
    <source>
        <dbReference type="Pfam" id="PF24626"/>
    </source>
</evidence>
<proteinExistence type="predicted"/>
<evidence type="ECO:0000256" key="5">
    <source>
        <dbReference type="ARBA" id="ARBA00022842"/>
    </source>
</evidence>
<dbReference type="SUPFAM" id="SSF56672">
    <property type="entry name" value="DNA/RNA polymerases"/>
    <property type="match status" value="1"/>
</dbReference>
<evidence type="ECO:0000256" key="3">
    <source>
        <dbReference type="ARBA" id="ARBA00022750"/>
    </source>
</evidence>
<dbReference type="PANTHER" id="PTHR37984">
    <property type="entry name" value="PROTEIN CBG26694"/>
    <property type="match status" value="1"/>
</dbReference>
<reference evidence="19" key="1">
    <citation type="journal article" date="2019" name="Sci. Rep.">
        <title>Draft genome of Tanacetum cinerariifolium, the natural source of mosquito coil.</title>
        <authorList>
            <person name="Yamashiro T."/>
            <person name="Shiraishi A."/>
            <person name="Satake H."/>
            <person name="Nakayama K."/>
        </authorList>
    </citation>
    <scope>NUCLEOTIDE SEQUENCE</scope>
</reference>
<dbReference type="GO" id="GO:0006508">
    <property type="term" value="P:proteolysis"/>
    <property type="evidence" value="ECO:0007669"/>
    <property type="project" value="UniProtKB-KW"/>
</dbReference>
<evidence type="ECO:0000256" key="10">
    <source>
        <dbReference type="ARBA" id="ARBA00023172"/>
    </source>
</evidence>
<feature type="compositionally biased region" description="Basic and acidic residues" evidence="12">
    <location>
        <begin position="1843"/>
        <end position="1853"/>
    </location>
</feature>
<feature type="domain" description="Reverse transcriptase/retrotransposon-derived protein RNase H-like" evidence="16">
    <location>
        <begin position="365"/>
        <end position="453"/>
    </location>
</feature>
<evidence type="ECO:0000259" key="14">
    <source>
        <dbReference type="Pfam" id="PF03732"/>
    </source>
</evidence>
<dbReference type="PANTHER" id="PTHR37984:SF5">
    <property type="entry name" value="PROTEIN NYNRIN-LIKE"/>
    <property type="match status" value="1"/>
</dbReference>
<dbReference type="InterPro" id="IPR041588">
    <property type="entry name" value="Integrase_H2C2"/>
</dbReference>
<evidence type="ECO:0000256" key="2">
    <source>
        <dbReference type="ARBA" id="ARBA00022723"/>
    </source>
</evidence>
<feature type="region of interest" description="Disordered" evidence="12">
    <location>
        <begin position="40"/>
        <end position="59"/>
    </location>
</feature>
<evidence type="ECO:0000259" key="13">
    <source>
        <dbReference type="Pfam" id="PF00078"/>
    </source>
</evidence>
<dbReference type="GO" id="GO:0003964">
    <property type="term" value="F:RNA-directed DNA polymerase activity"/>
    <property type="evidence" value="ECO:0007669"/>
    <property type="project" value="UniProtKB-KW"/>
</dbReference>
<keyword evidence="6" id="KW-0229">DNA integration</keyword>
<keyword evidence="8" id="KW-0239">DNA-directed DNA polymerase</keyword>
<dbReference type="Gene3D" id="3.10.10.10">
    <property type="entry name" value="HIV Type 1 Reverse Transcriptase, subunit A, domain 1"/>
    <property type="match status" value="1"/>
</dbReference>
<feature type="region of interest" description="Disordered" evidence="12">
    <location>
        <begin position="1415"/>
        <end position="1528"/>
    </location>
</feature>
<keyword evidence="10" id="KW-0233">DNA recombination</keyword>
<keyword evidence="4" id="KW-0378">Hydrolase</keyword>
<evidence type="ECO:0000256" key="12">
    <source>
        <dbReference type="SAM" id="MobiDB-lite"/>
    </source>
</evidence>
<gene>
    <name evidence="19" type="ORF">Tci_020472</name>
</gene>
<feature type="region of interest" description="Disordered" evidence="12">
    <location>
        <begin position="1802"/>
        <end position="1853"/>
    </location>
</feature>
<organism evidence="19">
    <name type="scientific">Tanacetum cinerariifolium</name>
    <name type="common">Dalmatian daisy</name>
    <name type="synonym">Chrysanthemum cinerariifolium</name>
    <dbReference type="NCBI Taxonomy" id="118510"/>
    <lineage>
        <taxon>Eukaryota</taxon>
        <taxon>Viridiplantae</taxon>
        <taxon>Streptophyta</taxon>
        <taxon>Embryophyta</taxon>
        <taxon>Tracheophyta</taxon>
        <taxon>Spermatophyta</taxon>
        <taxon>Magnoliopsida</taxon>
        <taxon>eudicotyledons</taxon>
        <taxon>Gunneridae</taxon>
        <taxon>Pentapetalae</taxon>
        <taxon>asterids</taxon>
        <taxon>campanulids</taxon>
        <taxon>Asterales</taxon>
        <taxon>Asteraceae</taxon>
        <taxon>Asteroideae</taxon>
        <taxon>Anthemideae</taxon>
        <taxon>Anthemidinae</taxon>
        <taxon>Tanacetum</taxon>
    </lineage>
</organism>
<dbReference type="GO" id="GO:0003887">
    <property type="term" value="F:DNA-directed DNA polymerase activity"/>
    <property type="evidence" value="ECO:0007669"/>
    <property type="project" value="UniProtKB-KW"/>
</dbReference>
<feature type="domain" description="Reverse transcriptase" evidence="13">
    <location>
        <begin position="287"/>
        <end position="336"/>
    </location>
</feature>
<keyword evidence="5" id="KW-0460">Magnesium</keyword>
<dbReference type="GO" id="GO:0046872">
    <property type="term" value="F:metal ion binding"/>
    <property type="evidence" value="ECO:0007669"/>
    <property type="project" value="UniProtKB-KW"/>
</dbReference>
<dbReference type="InterPro" id="IPR000477">
    <property type="entry name" value="RT_dom"/>
</dbReference>
<evidence type="ECO:0000256" key="11">
    <source>
        <dbReference type="ARBA" id="ARBA00023268"/>
    </source>
</evidence>
<dbReference type="InterPro" id="IPR005162">
    <property type="entry name" value="Retrotrans_gag_dom"/>
</dbReference>
<dbReference type="GO" id="GO:0006310">
    <property type="term" value="P:DNA recombination"/>
    <property type="evidence" value="ECO:0007669"/>
    <property type="project" value="UniProtKB-KW"/>
</dbReference>
<evidence type="ECO:0000259" key="16">
    <source>
        <dbReference type="Pfam" id="PF17919"/>
    </source>
</evidence>
<evidence type="ECO:0000256" key="7">
    <source>
        <dbReference type="ARBA" id="ARBA00022918"/>
    </source>
</evidence>
<protein>
    <recommendedName>
        <fullName evidence="20">Reverse transcriptase domain-containing protein</fullName>
    </recommendedName>
</protein>
<sequence>MPPKKRIATTTTTTTPMTDAQIKELIAQGVVDALAEIKANGTSRNGDDSHDSGTGSRRTNAMTWWNSHVKAVGYNAAYRMTWKSLMKMLTDKYCPRGEIKKLKIEIWNLRVKGTDVESYTQRFQELALMCGRMFPEESDQVEKSPVAATNNNQRAKWENQRVLTCFECGAQGHFKSNFPKLKNMNQGNQARNGNVMARAYVVGTARTNPNSNIVMVHGAAPVAWVPYGLAPSEMKELSDQLQKLSDKGFIRPSSSPWGAPVLFVKKNDGSFWMCIDDQELNKLTVCKPYMEKFVIVFIDDILIYSNTKQEHEEHLKLILKFLKKEKLYEKFSKCLSGYYQRFIKGFSKIAKSMTKLTQKKVKFDWGDKQEAAFQLLNEKLCSAPILALPKGAENFIVYYNDLHKGLGVVLIQNEKVIAYASQQLKILKKNYTTHELEFGAVVFALKIYRHYLDYDCEIRYHSGKANVVANALSRKERMKPLRVRALVMTIGLDLPKESDNPRKEKLKPRAVETLCLNNKSWLSCYGDLRTLIMYESHQSKYSVHPGSGKMYQDMKKLYWWPSMKADIATYVSKCLTCLKSLYGRKCRSPVCWAEVENAQLTGPELIHETTEKIVQIKQRIQAVRDRQKSYADVRRKPLEFQVGDRVMLKVLTKVGIVAYRLKLPQQLSRVHSTFHVSSLYKCLSDEPLDEIHIDDKLYFVEELVEIMDHEVKRLKQSRIPIVKVRWNSRRGLEFTWEHVEEDIYDIEVAHMGNDSLFGVLIPEVASAQSSSTVSPHTIVQPDHQITQHNSKWTKDHPLDNIIDQLSRPVSTRLQLHEQALFCYYDAFLTFVEPKTYKDALTQSCWLEAMQEELNEFEWLENKARLVARGYRQEEGIDFEESFAPVARLDAIRIFLAYDAHKNMVVYQMDVKTAFLNGHLRQEVYVSQSNGFVDQDNPNHVYKLKKAFYGLKQAPRACFESCDPMDTPMVEKSKLDEDKEGKAIDPSYYHAFVDADHVGCQDTRRSTSGSLQFLGERLISWSSKRQKSAAISSTKAEYIALSRCFAQILWMRSQLTDYGLGFNKIPMTMDMTIDQQVALDEAIVPHASRLRIGKSNFCLKSDISSKESTLQLAYDVLRLTPFYKAFLVTADVPEIYMQEFWETATVYHHSIRFKMDNKKHIVNLEYFREMLHICPRLPGQTFDELPFEEEILAFLRFLRHSGEIRKLTDVNIHKLHQPWRSFAAIINKCLSGKSTGYDSLMLSQAQILWGLYHKRNVDFIYLLWEDFVYQVEHKDAKKSNEMYYPRFTKVIIHYFMSKDPSILRRNKNTQQFGAMFPIELTNADIRNSEAYKEYYAVATRATPPKTKASVLKTKSSSDTIVTPPPTAAAGTRLSTSVKGKQLAKASKAKSLTVLSKVALTEAEQLKLSMKRSLQQTHISQASGSGANEGSGIIPGVPDVPTEESDEEISWKSSNEEYDDDDQDDVNQDDDDQDKSNDDDQDSYEEDEEFIHPKLSIHDEEETKDEESFAPIAKTPKNTDGEGNDEENIGLNVGMEEGQDEEDDEDELYGDVNINLEGRVVQMADVHTTQEFEDSHVTLTLVNPDGIDSIFETTSRVDVQDPTTVVPLPLSTPTLTPSTIATISTVPQAPTPPTTAPSTLLQYLPNFGSLFGFDHRLKKLEANFSEFVQTNQFVGAVSSILGIIQRSMDQRMNEAVKVAVQIQSNRLHNEAQAENEEFLKNLDENIQKIIKEQIKEQVKTSYAVDADLSEMEIKMIIIKKMEGNKSVHRSNEQRNLYKALVEAYESNKIILDTYGDTVTLKRRRDDDADKDEEPSAGLDRGSKRRREGKEPDESAIAEEPMQTTHEMEEPSHPEFKTDVDYQPIAEPSQHPAWFSQQKKPPTPDRDWNKTLPATHGSIQPLISELAKQTDSRSSFNELLDTPVDFSAFLMNQLKCDTLTLKLLAGPTYELMKGSCKSLVELEFFLEEVYKATTDQLDWINPEGQGASSRKYTTSVTITKAADYGHIKWIEDMVPRTMWIQEPVGYDKHDLWGISHWGRKRQRFYGFAVNRESARDVYSKRRIVAVTELKIVEWHNYKHLDWITVRRDDDKLYKFKEGDFKRLRIQDIKDMLLLLVQGKLTNLTVEERFAFNVSLRMFTRSIVIQRRVKYLQLGVESYQKKLNLTRPDTYRSDLKRKEAYTAYSNPRGFIYQNKDKQNRLMRIDELHKFSDGMLTDVRTALDDRLKGIRMKYLPQTIWRKSDKKREAAMIQAIDK</sequence>
<keyword evidence="3" id="KW-0064">Aspartyl protease</keyword>
<dbReference type="Pfam" id="PF03732">
    <property type="entry name" value="Retrotrans_gag"/>
    <property type="match status" value="1"/>
</dbReference>
<name>A0A6L2KKV0_TANCI</name>
<keyword evidence="7" id="KW-0695">RNA-directed DNA polymerase</keyword>
<dbReference type="CDD" id="cd09272">
    <property type="entry name" value="RNase_HI_RT_Ty1"/>
    <property type="match status" value="1"/>
</dbReference>
<evidence type="ECO:0008006" key="20">
    <source>
        <dbReference type="Google" id="ProtNLM"/>
    </source>
</evidence>
<keyword evidence="8" id="KW-0808">Transferase</keyword>
<dbReference type="Pfam" id="PF17919">
    <property type="entry name" value="RT_RNaseH_2"/>
    <property type="match status" value="1"/>
</dbReference>
<evidence type="ECO:0000259" key="15">
    <source>
        <dbReference type="Pfam" id="PF07727"/>
    </source>
</evidence>
<feature type="region of interest" description="Disordered" evidence="12">
    <location>
        <begin position="1347"/>
        <end position="1370"/>
    </location>
</feature>
<accession>A0A6L2KKV0</accession>
<keyword evidence="1" id="KW-0645">Protease</keyword>
<keyword evidence="8" id="KW-0548">Nucleotidyltransferase</keyword>
<feature type="domain" description="Retrotransposon gag" evidence="14">
    <location>
        <begin position="60"/>
        <end position="138"/>
    </location>
</feature>
<dbReference type="Gene3D" id="1.10.340.70">
    <property type="match status" value="1"/>
</dbReference>
<keyword evidence="9" id="KW-0238">DNA-binding</keyword>
<dbReference type="Gene3D" id="3.30.70.270">
    <property type="match status" value="1"/>
</dbReference>
<evidence type="ECO:0000256" key="9">
    <source>
        <dbReference type="ARBA" id="ARBA00023125"/>
    </source>
</evidence>
<feature type="domain" description="Tf2-1-like SH3-like" evidence="18">
    <location>
        <begin position="649"/>
        <end position="682"/>
    </location>
</feature>
<feature type="domain" description="Integrase zinc-binding" evidence="17">
    <location>
        <begin position="527"/>
        <end position="579"/>
    </location>
</feature>
<dbReference type="Pfam" id="PF24626">
    <property type="entry name" value="SH3_Tf2-1"/>
    <property type="match status" value="1"/>
</dbReference>
<feature type="compositionally biased region" description="Acidic residues" evidence="12">
    <location>
        <begin position="1454"/>
        <end position="1487"/>
    </location>
</feature>
<dbReference type="EMBL" id="BKCJ010002429">
    <property type="protein sequence ID" value="GEU48494.1"/>
    <property type="molecule type" value="Genomic_DNA"/>
</dbReference>
<feature type="domain" description="Reverse transcriptase Ty1/copia-type" evidence="15">
    <location>
        <begin position="858"/>
        <end position="959"/>
    </location>
</feature>
<dbReference type="GO" id="GO:0003677">
    <property type="term" value="F:DNA binding"/>
    <property type="evidence" value="ECO:0007669"/>
    <property type="project" value="UniProtKB-KW"/>
</dbReference>